<keyword evidence="1" id="KW-1133">Transmembrane helix</keyword>
<keyword evidence="1" id="KW-0812">Transmembrane</keyword>
<dbReference type="Proteomes" id="UP001476583">
    <property type="component" value="Chromosome"/>
</dbReference>
<proteinExistence type="predicted"/>
<sequence>MSDSPKQKTRWRGCLALLLLIALMWASAGDSAQERTGLVAIFALSLFISLGFILFGRERIDPGSK</sequence>
<keyword evidence="1" id="KW-0472">Membrane</keyword>
<organism evidence="2 3">
    <name type="scientific">Ectopseudomonas mendocina</name>
    <name type="common">Pseudomonas mendocina</name>
    <dbReference type="NCBI Taxonomy" id="300"/>
    <lineage>
        <taxon>Bacteria</taxon>
        <taxon>Pseudomonadati</taxon>
        <taxon>Pseudomonadota</taxon>
        <taxon>Gammaproteobacteria</taxon>
        <taxon>Pseudomonadales</taxon>
        <taxon>Pseudomonadaceae</taxon>
        <taxon>Ectopseudomonas</taxon>
    </lineage>
</organism>
<gene>
    <name evidence="2" type="ORF">WG219_11790</name>
</gene>
<evidence type="ECO:0000313" key="2">
    <source>
        <dbReference type="EMBL" id="WXL24034.1"/>
    </source>
</evidence>
<accession>A0ABZ2RIX4</accession>
<keyword evidence="3" id="KW-1185">Reference proteome</keyword>
<name>A0ABZ2RIX4_ECTME</name>
<dbReference type="EMBL" id="CP148074">
    <property type="protein sequence ID" value="WXL24034.1"/>
    <property type="molecule type" value="Genomic_DNA"/>
</dbReference>
<evidence type="ECO:0000256" key="1">
    <source>
        <dbReference type="SAM" id="Phobius"/>
    </source>
</evidence>
<evidence type="ECO:0000313" key="3">
    <source>
        <dbReference type="Proteomes" id="UP001476583"/>
    </source>
</evidence>
<feature type="transmembrane region" description="Helical" evidence="1">
    <location>
        <begin position="38"/>
        <end position="56"/>
    </location>
</feature>
<protein>
    <submittedName>
        <fullName evidence="2">Uncharacterized protein</fullName>
    </submittedName>
</protein>
<reference evidence="2 3" key="1">
    <citation type="submission" date="2024-03" db="EMBL/GenBank/DDBJ databases">
        <title>Complete genome of BD2.</title>
        <authorList>
            <person name="Cao G."/>
        </authorList>
    </citation>
    <scope>NUCLEOTIDE SEQUENCE [LARGE SCALE GENOMIC DNA]</scope>
    <source>
        <strain evidence="2 3">BD2</strain>
    </source>
</reference>